<dbReference type="GO" id="GO:0003677">
    <property type="term" value="F:DNA binding"/>
    <property type="evidence" value="ECO:0007669"/>
    <property type="project" value="InterPro"/>
</dbReference>
<dbReference type="Gene3D" id="1.20.272.10">
    <property type="match status" value="1"/>
</dbReference>
<evidence type="ECO:0000256" key="5">
    <source>
        <dbReference type="ARBA" id="ARBA00022932"/>
    </source>
</evidence>
<dbReference type="Pfam" id="PF21694">
    <property type="entry name" value="DNA_pol3_delta_C"/>
    <property type="match status" value="1"/>
</dbReference>
<evidence type="ECO:0000256" key="3">
    <source>
        <dbReference type="ARBA" id="ARBA00022695"/>
    </source>
</evidence>
<name>A0A7C4XU16_9BACT</name>
<evidence type="ECO:0000256" key="7">
    <source>
        <dbReference type="ARBA" id="ARBA00049244"/>
    </source>
</evidence>
<dbReference type="InterPro" id="IPR005790">
    <property type="entry name" value="DNA_polIII_delta"/>
</dbReference>
<dbReference type="InterPro" id="IPR048466">
    <property type="entry name" value="DNA_pol3_delta-like_C"/>
</dbReference>
<evidence type="ECO:0000256" key="6">
    <source>
        <dbReference type="ARBA" id="ARBA00034754"/>
    </source>
</evidence>
<keyword evidence="5" id="KW-0239">DNA-directed DNA polymerase</keyword>
<keyword evidence="4" id="KW-0235">DNA replication</keyword>
<gene>
    <name evidence="9" type="primary">holA</name>
    <name evidence="9" type="ORF">ENV82_01780</name>
</gene>
<dbReference type="NCBIfam" id="TIGR01128">
    <property type="entry name" value="holA"/>
    <property type="match status" value="1"/>
</dbReference>
<dbReference type="GO" id="GO:0009360">
    <property type="term" value="C:DNA polymerase III complex"/>
    <property type="evidence" value="ECO:0007669"/>
    <property type="project" value="TreeGrafter"/>
</dbReference>
<dbReference type="SUPFAM" id="SSF52540">
    <property type="entry name" value="P-loop containing nucleoside triphosphate hydrolases"/>
    <property type="match status" value="1"/>
</dbReference>
<dbReference type="SUPFAM" id="SSF48019">
    <property type="entry name" value="post-AAA+ oligomerization domain-like"/>
    <property type="match status" value="1"/>
</dbReference>
<dbReference type="GO" id="GO:0006261">
    <property type="term" value="P:DNA-templated DNA replication"/>
    <property type="evidence" value="ECO:0007669"/>
    <property type="project" value="TreeGrafter"/>
</dbReference>
<dbReference type="EC" id="2.7.7.7" evidence="1"/>
<dbReference type="EMBL" id="DTHV01000055">
    <property type="protein sequence ID" value="HGW60158.1"/>
    <property type="molecule type" value="Genomic_DNA"/>
</dbReference>
<evidence type="ECO:0000259" key="8">
    <source>
        <dbReference type="Pfam" id="PF21694"/>
    </source>
</evidence>
<dbReference type="PANTHER" id="PTHR34388:SF1">
    <property type="entry name" value="DNA POLYMERASE III SUBUNIT DELTA"/>
    <property type="match status" value="1"/>
</dbReference>
<sequence length="331" mass="38237">MRECSAIELLSELDNALPEEGLILLLGEQNYLKEQIEKKFEEKIFKDNPNSIDYIKLAPPFTVDEFLNTISTPPFFSTKLVIVKDGENMTKPLLQKILSFSIPSFTKVLVITNEKDIQTLKGDFIVVRDYTVPLNKVEKWIEKKGRENGKSISNEAIKELIRRLDTNFYALSTEIKKLSSYVGGRNEISKEDVVSIVREIPEEDIFDFVNAVLFERKNDAMKMLQYFLGSTNQENLILFQMLRTISIYLIVNDLKNKEGMTLKEINAFIEQIFHIYIKKSTLEEAIKNIEKLNIQSLVKHYNMLVNIDAKSKTGEMNLPLALRDYILSEFS</sequence>
<comment type="caution">
    <text evidence="9">The sequence shown here is derived from an EMBL/GenBank/DDBJ whole genome shotgun (WGS) entry which is preliminary data.</text>
</comment>
<keyword evidence="2 9" id="KW-0808">Transferase</keyword>
<evidence type="ECO:0000256" key="2">
    <source>
        <dbReference type="ARBA" id="ARBA00022679"/>
    </source>
</evidence>
<dbReference type="Gene3D" id="3.40.50.300">
    <property type="entry name" value="P-loop containing nucleotide triphosphate hydrolases"/>
    <property type="match status" value="1"/>
</dbReference>
<feature type="domain" description="DNA polymerase III delta subunit-like C-terminal" evidence="8">
    <location>
        <begin position="202"/>
        <end position="326"/>
    </location>
</feature>
<evidence type="ECO:0000256" key="4">
    <source>
        <dbReference type="ARBA" id="ARBA00022705"/>
    </source>
</evidence>
<reference evidence="9" key="1">
    <citation type="journal article" date="2020" name="mSystems">
        <title>Genome- and Community-Level Interaction Insights into Carbon Utilization and Element Cycling Functions of Hydrothermarchaeota in Hydrothermal Sediment.</title>
        <authorList>
            <person name="Zhou Z."/>
            <person name="Liu Y."/>
            <person name="Xu W."/>
            <person name="Pan J."/>
            <person name="Luo Z.H."/>
            <person name="Li M."/>
        </authorList>
    </citation>
    <scope>NUCLEOTIDE SEQUENCE [LARGE SCALE GENOMIC DNA]</scope>
    <source>
        <strain evidence="9">SpSt-794</strain>
    </source>
</reference>
<proteinExistence type="inferred from homology"/>
<comment type="catalytic activity">
    <reaction evidence="7">
        <text>DNA(n) + a 2'-deoxyribonucleoside 5'-triphosphate = DNA(n+1) + diphosphate</text>
        <dbReference type="Rhea" id="RHEA:22508"/>
        <dbReference type="Rhea" id="RHEA-COMP:17339"/>
        <dbReference type="Rhea" id="RHEA-COMP:17340"/>
        <dbReference type="ChEBI" id="CHEBI:33019"/>
        <dbReference type="ChEBI" id="CHEBI:61560"/>
        <dbReference type="ChEBI" id="CHEBI:173112"/>
        <dbReference type="EC" id="2.7.7.7"/>
    </reaction>
</comment>
<organism evidence="9">
    <name type="scientific">Caldisericum exile</name>
    <dbReference type="NCBI Taxonomy" id="693075"/>
    <lineage>
        <taxon>Bacteria</taxon>
        <taxon>Pseudomonadati</taxon>
        <taxon>Caldisericota/Cryosericota group</taxon>
        <taxon>Caldisericota</taxon>
        <taxon>Caldisericia</taxon>
        <taxon>Caldisericales</taxon>
        <taxon>Caldisericaceae</taxon>
        <taxon>Caldisericum</taxon>
    </lineage>
</organism>
<dbReference type="GO" id="GO:0003887">
    <property type="term" value="F:DNA-directed DNA polymerase activity"/>
    <property type="evidence" value="ECO:0007669"/>
    <property type="project" value="UniProtKB-KW"/>
</dbReference>
<dbReference type="AlphaFoldDB" id="A0A7C4XU16"/>
<dbReference type="InterPro" id="IPR027417">
    <property type="entry name" value="P-loop_NTPase"/>
</dbReference>
<dbReference type="PANTHER" id="PTHR34388">
    <property type="entry name" value="DNA POLYMERASE III SUBUNIT DELTA"/>
    <property type="match status" value="1"/>
</dbReference>
<evidence type="ECO:0000256" key="1">
    <source>
        <dbReference type="ARBA" id="ARBA00012417"/>
    </source>
</evidence>
<comment type="similarity">
    <text evidence="6">Belongs to the DNA polymerase HolA subunit family.</text>
</comment>
<protein>
    <recommendedName>
        <fullName evidence="1">DNA-directed DNA polymerase</fullName>
        <ecNumber evidence="1">2.7.7.7</ecNumber>
    </recommendedName>
</protein>
<accession>A0A7C4XU16</accession>
<dbReference type="InterPro" id="IPR008921">
    <property type="entry name" value="DNA_pol3_clamp-load_cplx_C"/>
</dbReference>
<keyword evidence="3 9" id="KW-0548">Nucleotidyltransferase</keyword>
<dbReference type="Gene3D" id="1.10.8.60">
    <property type="match status" value="1"/>
</dbReference>
<evidence type="ECO:0000313" key="9">
    <source>
        <dbReference type="EMBL" id="HGW60158.1"/>
    </source>
</evidence>